<keyword evidence="4" id="KW-1185">Reference proteome</keyword>
<proteinExistence type="predicted"/>
<gene>
    <name evidence="3" type="ORF">ARMGADRAFT_1160641</name>
</gene>
<feature type="coiled-coil region" evidence="1">
    <location>
        <begin position="588"/>
        <end position="615"/>
    </location>
</feature>
<sequence>MDDPVLTYIVNHVFMPPALPQADDRDISYDAALCHAVLDCARRYRSHLLNDVHKLRKWDAIIKMLQNFEETVDDTLDSTKVYKQLSSMEIGDILVFYINGQNACVVFRKRAEEVIYEAFEVMFPNEKVMGAIGKLISSFPGPAIAVPSETFDVPAFRQELASFLVEMHNDFLKEALPTSRKAGHDVIEEREPAHPRFITQLLTGILYGQGGRAADVKRFSKRINDDIRWLNAKLPWRRSPIWLVLRVALQSSLFEGSLLYISYLYEKFILCQGVDHLDYKTFLTYFLASILDEARLKGRRSDLIDVMKKKMCRRLAKLGSSAPLFLQEKVHAVGEKVNALIERRGRHIEIQQQQSPEWNPSKLDIVTDTTITLPYSSSYIKSILRCASSLQPIPPFSPSHVPRLKDNPNFSLFTQDRLSLAFKEDKSIALADFEYCVENHLDTWISQTLHQSTTSEIVSVCLFEYMAAAEAAYLSNAEDESIMLLTIIDLWVALDKVAVAQYPLLHDYSPEIPADLLEPLLLRRSKSLNRLVTITQYVRNRHSSTRWKDLSLFDETASYGSFAVCYFDSSTELQQLKQGIEDGASLQRAEKAKELQEANDHYHTLKEEAAQLNHEYVMRWRHWQGCYGEVHDYNCQKCRLEKEYMSMTICVHEHPLPDDTEMAKMVVFELKCPTVIQHWRVATYTILHDLCTPSSAHEESPAQPPMKLASYHPLQKYISEGLGRVTLASTTKSFLQAHYKDPKIPSTEAQVCLRSGLKYQLYDSRNDTWIENPFVNCDIYNQCTLQLSTDGVYDNLQYAVRNTNHTSNTIIANQSDCSTGLTLHEYAAFTGLRSGERLQWLNIARELRARILSFNQEAVHTLLTQSACQVGVVAENNILEWHSVLYDLSFRQVLFEELWKLLQSVEGNWLESVTLRSIILLMNRLLIMTTSIEASHSMVNDSISAYDIIRKARMVIFSWVQMLVKKLQETVKEDDMQDLQCHIFELAATVQATYDVEPEHIQALLQSNKDVNVLVESSIIMHDNTPIRQEFISLEMQRLLRRSERLSHFIEPYLRKKVSDIAHQQGVNFAVISIWPAYRATHWTVLDSPNHRWISTLTAVDAGQQSQLVHLNLLTGLLLINGKPLGRLPQNITSHPTYGRIFGAKILDRVRDISNFAKARGEQQLAFSMARMELERQGRENALDLTSDIRYRRVYM</sequence>
<dbReference type="Proteomes" id="UP000217790">
    <property type="component" value="Unassembled WGS sequence"/>
</dbReference>
<dbReference type="OMA" id="FLWERIV"/>
<evidence type="ECO:0000313" key="4">
    <source>
        <dbReference type="Proteomes" id="UP000217790"/>
    </source>
</evidence>
<feature type="domain" description="DUF6606" evidence="2">
    <location>
        <begin position="9"/>
        <end position="291"/>
    </location>
</feature>
<dbReference type="InParanoid" id="A0A2H3E537"/>
<accession>A0A2H3E537</accession>
<dbReference type="Pfam" id="PF20255">
    <property type="entry name" value="DUF6606"/>
    <property type="match status" value="1"/>
</dbReference>
<evidence type="ECO:0000256" key="1">
    <source>
        <dbReference type="SAM" id="Coils"/>
    </source>
</evidence>
<evidence type="ECO:0000259" key="2">
    <source>
        <dbReference type="Pfam" id="PF20255"/>
    </source>
</evidence>
<dbReference type="OrthoDB" id="3182339at2759"/>
<keyword evidence="1" id="KW-0175">Coiled coil</keyword>
<organism evidence="3 4">
    <name type="scientific">Armillaria gallica</name>
    <name type="common">Bulbous honey fungus</name>
    <name type="synonym">Armillaria bulbosa</name>
    <dbReference type="NCBI Taxonomy" id="47427"/>
    <lineage>
        <taxon>Eukaryota</taxon>
        <taxon>Fungi</taxon>
        <taxon>Dikarya</taxon>
        <taxon>Basidiomycota</taxon>
        <taxon>Agaricomycotina</taxon>
        <taxon>Agaricomycetes</taxon>
        <taxon>Agaricomycetidae</taxon>
        <taxon>Agaricales</taxon>
        <taxon>Marasmiineae</taxon>
        <taxon>Physalacriaceae</taxon>
        <taxon>Armillaria</taxon>
    </lineage>
</organism>
<name>A0A2H3E537_ARMGA</name>
<dbReference type="InterPro" id="IPR046541">
    <property type="entry name" value="DUF6606"/>
</dbReference>
<dbReference type="EMBL" id="KZ293646">
    <property type="protein sequence ID" value="PBL01451.1"/>
    <property type="molecule type" value="Genomic_DNA"/>
</dbReference>
<dbReference type="AlphaFoldDB" id="A0A2H3E537"/>
<evidence type="ECO:0000313" key="3">
    <source>
        <dbReference type="EMBL" id="PBL01451.1"/>
    </source>
</evidence>
<reference evidence="4" key="1">
    <citation type="journal article" date="2017" name="Nat. Ecol. Evol.">
        <title>Genome expansion and lineage-specific genetic innovations in the forest pathogenic fungi Armillaria.</title>
        <authorList>
            <person name="Sipos G."/>
            <person name="Prasanna A.N."/>
            <person name="Walter M.C."/>
            <person name="O'Connor E."/>
            <person name="Balint B."/>
            <person name="Krizsan K."/>
            <person name="Kiss B."/>
            <person name="Hess J."/>
            <person name="Varga T."/>
            <person name="Slot J."/>
            <person name="Riley R."/>
            <person name="Boka B."/>
            <person name="Rigling D."/>
            <person name="Barry K."/>
            <person name="Lee J."/>
            <person name="Mihaltcheva S."/>
            <person name="LaButti K."/>
            <person name="Lipzen A."/>
            <person name="Waldron R."/>
            <person name="Moloney N.M."/>
            <person name="Sperisen C."/>
            <person name="Kredics L."/>
            <person name="Vagvoelgyi C."/>
            <person name="Patrignani A."/>
            <person name="Fitzpatrick D."/>
            <person name="Nagy I."/>
            <person name="Doyle S."/>
            <person name="Anderson J.B."/>
            <person name="Grigoriev I.V."/>
            <person name="Gueldener U."/>
            <person name="Muensterkoetter M."/>
            <person name="Nagy L.G."/>
        </authorList>
    </citation>
    <scope>NUCLEOTIDE SEQUENCE [LARGE SCALE GENOMIC DNA]</scope>
    <source>
        <strain evidence="4">Ar21-2</strain>
    </source>
</reference>
<protein>
    <recommendedName>
        <fullName evidence="2">DUF6606 domain-containing protein</fullName>
    </recommendedName>
</protein>
<dbReference type="STRING" id="47427.A0A2H3E537"/>